<comment type="caution">
    <text evidence="2">The sequence shown here is derived from an EMBL/GenBank/DDBJ whole genome shotgun (WGS) entry which is preliminary data.</text>
</comment>
<dbReference type="EMBL" id="MRZV01000307">
    <property type="protein sequence ID" value="PIK52982.1"/>
    <property type="molecule type" value="Genomic_DNA"/>
</dbReference>
<evidence type="ECO:0000313" key="2">
    <source>
        <dbReference type="EMBL" id="PIK52982.1"/>
    </source>
</evidence>
<name>A0A2G8KYC7_STIJA</name>
<accession>A0A2G8KYC7</accession>
<keyword evidence="1" id="KW-1133">Transmembrane helix</keyword>
<feature type="transmembrane region" description="Helical" evidence="1">
    <location>
        <begin position="53"/>
        <end position="76"/>
    </location>
</feature>
<protein>
    <submittedName>
        <fullName evidence="2">Uncharacterized protein</fullName>
    </submittedName>
</protein>
<sequence length="126" mass="14299">MTKDGRLIRESLEETMATSPNVVYKPVALDPQTQFELARESENSYWRDHRKTVNIVVCIITCLVIASIISVIIVLLSPRQPGTTYTYEMIPTNITAHLVLTTFPDNSTIESDFQRAIDNLIIIVFQ</sequence>
<keyword evidence="1" id="KW-0812">Transmembrane</keyword>
<organism evidence="2 3">
    <name type="scientific">Stichopus japonicus</name>
    <name type="common">Sea cucumber</name>
    <dbReference type="NCBI Taxonomy" id="307972"/>
    <lineage>
        <taxon>Eukaryota</taxon>
        <taxon>Metazoa</taxon>
        <taxon>Echinodermata</taxon>
        <taxon>Eleutherozoa</taxon>
        <taxon>Echinozoa</taxon>
        <taxon>Holothuroidea</taxon>
        <taxon>Aspidochirotacea</taxon>
        <taxon>Aspidochirotida</taxon>
        <taxon>Stichopodidae</taxon>
        <taxon>Apostichopus</taxon>
    </lineage>
</organism>
<dbReference type="Proteomes" id="UP000230750">
    <property type="component" value="Unassembled WGS sequence"/>
</dbReference>
<dbReference type="AlphaFoldDB" id="A0A2G8KYC7"/>
<reference evidence="2 3" key="1">
    <citation type="journal article" date="2017" name="PLoS Biol.">
        <title>The sea cucumber genome provides insights into morphological evolution and visceral regeneration.</title>
        <authorList>
            <person name="Zhang X."/>
            <person name="Sun L."/>
            <person name="Yuan J."/>
            <person name="Sun Y."/>
            <person name="Gao Y."/>
            <person name="Zhang L."/>
            <person name="Li S."/>
            <person name="Dai H."/>
            <person name="Hamel J.F."/>
            <person name="Liu C."/>
            <person name="Yu Y."/>
            <person name="Liu S."/>
            <person name="Lin W."/>
            <person name="Guo K."/>
            <person name="Jin S."/>
            <person name="Xu P."/>
            <person name="Storey K.B."/>
            <person name="Huan P."/>
            <person name="Zhang T."/>
            <person name="Zhou Y."/>
            <person name="Zhang J."/>
            <person name="Lin C."/>
            <person name="Li X."/>
            <person name="Xing L."/>
            <person name="Huo D."/>
            <person name="Sun M."/>
            <person name="Wang L."/>
            <person name="Mercier A."/>
            <person name="Li F."/>
            <person name="Yang H."/>
            <person name="Xiang J."/>
        </authorList>
    </citation>
    <scope>NUCLEOTIDE SEQUENCE [LARGE SCALE GENOMIC DNA]</scope>
    <source>
        <strain evidence="2">Shaxun</strain>
        <tissue evidence="2">Muscle</tissue>
    </source>
</reference>
<proteinExistence type="predicted"/>
<gene>
    <name evidence="2" type="ORF">BSL78_10136</name>
</gene>
<keyword evidence="3" id="KW-1185">Reference proteome</keyword>
<evidence type="ECO:0000256" key="1">
    <source>
        <dbReference type="SAM" id="Phobius"/>
    </source>
</evidence>
<evidence type="ECO:0000313" key="3">
    <source>
        <dbReference type="Proteomes" id="UP000230750"/>
    </source>
</evidence>
<keyword evidence="1" id="KW-0472">Membrane</keyword>